<dbReference type="InterPro" id="IPR032466">
    <property type="entry name" value="Metal_Hydrolase"/>
</dbReference>
<dbReference type="RefSeq" id="WP_110484151.1">
    <property type="nucleotide sequence ID" value="NZ_QJVC01000003.1"/>
</dbReference>
<organism evidence="2 3">
    <name type="scientific">Arthrobacter psychrolactophilus</name>
    <dbReference type="NCBI Taxonomy" id="92442"/>
    <lineage>
        <taxon>Bacteria</taxon>
        <taxon>Bacillati</taxon>
        <taxon>Actinomycetota</taxon>
        <taxon>Actinomycetes</taxon>
        <taxon>Micrococcales</taxon>
        <taxon>Micrococcaceae</taxon>
        <taxon>Arthrobacter</taxon>
    </lineage>
</organism>
<dbReference type="OrthoDB" id="9763537at2"/>
<dbReference type="InterPro" id="IPR011059">
    <property type="entry name" value="Metal-dep_hydrolase_composite"/>
</dbReference>
<dbReference type="PANTHER" id="PTHR11647">
    <property type="entry name" value="HYDRANTOINASE/DIHYDROPYRIMIDINASE FAMILY MEMBER"/>
    <property type="match status" value="1"/>
</dbReference>
<dbReference type="GO" id="GO:0005829">
    <property type="term" value="C:cytosol"/>
    <property type="evidence" value="ECO:0007669"/>
    <property type="project" value="TreeGrafter"/>
</dbReference>
<protein>
    <submittedName>
        <fullName evidence="2">N-acyl-D-amino-acid deacylase</fullName>
    </submittedName>
</protein>
<comment type="caution">
    <text evidence="2">The sequence shown here is derived from an EMBL/GenBank/DDBJ whole genome shotgun (WGS) entry which is preliminary data.</text>
</comment>
<accession>A0A2V5JME7</accession>
<dbReference type="Proteomes" id="UP000247980">
    <property type="component" value="Unassembled WGS sequence"/>
</dbReference>
<gene>
    <name evidence="2" type="ORF">CVS30_04550</name>
</gene>
<dbReference type="InterPro" id="IPR013108">
    <property type="entry name" value="Amidohydro_3"/>
</dbReference>
<evidence type="ECO:0000313" key="2">
    <source>
        <dbReference type="EMBL" id="PYI39246.1"/>
    </source>
</evidence>
<dbReference type="Pfam" id="PF07969">
    <property type="entry name" value="Amidohydro_3"/>
    <property type="match status" value="1"/>
</dbReference>
<dbReference type="Gene3D" id="3.20.20.140">
    <property type="entry name" value="Metal-dependent hydrolases"/>
    <property type="match status" value="1"/>
</dbReference>
<dbReference type="GO" id="GO:0016811">
    <property type="term" value="F:hydrolase activity, acting on carbon-nitrogen (but not peptide) bonds, in linear amides"/>
    <property type="evidence" value="ECO:0007669"/>
    <property type="project" value="InterPro"/>
</dbReference>
<dbReference type="InterPro" id="IPR023100">
    <property type="entry name" value="D-aminoacylase_insert_dom_sf"/>
</dbReference>
<dbReference type="GO" id="GO:0016812">
    <property type="term" value="F:hydrolase activity, acting on carbon-nitrogen (but not peptide) bonds, in cyclic amides"/>
    <property type="evidence" value="ECO:0007669"/>
    <property type="project" value="TreeGrafter"/>
</dbReference>
<dbReference type="Gene3D" id="2.30.40.10">
    <property type="entry name" value="Urease, subunit C, domain 1"/>
    <property type="match status" value="1"/>
</dbReference>
<name>A0A2V5JME7_9MICC</name>
<dbReference type="SUPFAM" id="SSF51556">
    <property type="entry name" value="Metallo-dependent hydrolases"/>
    <property type="match status" value="1"/>
</dbReference>
<evidence type="ECO:0000259" key="1">
    <source>
        <dbReference type="Pfam" id="PF07969"/>
    </source>
</evidence>
<dbReference type="InterPro" id="IPR050378">
    <property type="entry name" value="Metallo-dep_Hydrolases_sf"/>
</dbReference>
<reference evidence="2 3" key="1">
    <citation type="submission" date="2018-05" db="EMBL/GenBank/DDBJ databases">
        <title>Genetic diversity of glacier-inhabiting Cryobacterium bacteria in China and description of Cryobacterium mengkeensis sp. nov. and Arthrobacter glacialis sp. nov.</title>
        <authorList>
            <person name="Liu Q."/>
            <person name="Xin Y.-H."/>
        </authorList>
    </citation>
    <scope>NUCLEOTIDE SEQUENCE [LARGE SCALE GENOMIC DNA]</scope>
    <source>
        <strain evidence="2 3">B7</strain>
    </source>
</reference>
<dbReference type="EMBL" id="QJVC01000003">
    <property type="protein sequence ID" value="PYI39246.1"/>
    <property type="molecule type" value="Genomic_DNA"/>
</dbReference>
<dbReference type="CDD" id="cd01297">
    <property type="entry name" value="D-aminoacylase"/>
    <property type="match status" value="1"/>
</dbReference>
<proteinExistence type="predicted"/>
<evidence type="ECO:0000313" key="3">
    <source>
        <dbReference type="Proteomes" id="UP000247980"/>
    </source>
</evidence>
<dbReference type="PANTHER" id="PTHR11647:SF1">
    <property type="entry name" value="COLLAPSIN RESPONSE MEDIATOR PROTEIN"/>
    <property type="match status" value="1"/>
</dbReference>
<keyword evidence="3" id="KW-1185">Reference proteome</keyword>
<dbReference type="Gene3D" id="3.30.1490.130">
    <property type="entry name" value="D-aminoacylase. Domain 3"/>
    <property type="match status" value="1"/>
</dbReference>
<dbReference type="SUPFAM" id="SSF51338">
    <property type="entry name" value="Composite domain of metallo-dependent hydrolases"/>
    <property type="match status" value="2"/>
</dbReference>
<dbReference type="AlphaFoldDB" id="A0A2V5JME7"/>
<feature type="domain" description="Amidohydrolase 3" evidence="1">
    <location>
        <begin position="44"/>
        <end position="515"/>
    </location>
</feature>
<sequence length="536" mass="56885">MGESYLIKGGSIVDGTGRPARRADIGIVNGTMVEPAAVSKDAVLVDATGLVVSPGFIDVHTHSDATTIRSQYAGKSNTGPLALAAVMQGATLEIAGNCGYSVFPGADTEKQVDALAEFTATLFGNGIPVCDDIEEYAQRQNDSGRFNNISSLVGHSSLRAAVMGFEQREATVLEIATMERLLSSALDGGAVGWSSGLIYPPGTYAGTDELIHLGKISARHGVPYVTHLRDEMQYVEEALEEALHIARQSGTSLHVSHHKTAGKFSHGRSVQTLATMDAARREGLDVTCDVYPYVAASTHLHAMLPPWSFEGGMGALLRRLHDPAARNRMRADIAGGIPSWENTVGNGGWDRIDVATAPGRTETQGISVAALAARAGQDAVDFVADLLISTGGHVTIISHSMEEADMQRVLAHPGTMVGSDGVPKDGKPHPRWAGTFARILGRYVRDLQVLELEEAVHRMTALPAQRFGLNERGILAPGNIADVTIFDPHTVSDQATFVDSLLPPTGIEHVFIAGRRALQHGVLTGTSAGTFVARSR</sequence>